<name>A0A1I0BTA8_9FIRM</name>
<reference evidence="1 2" key="1">
    <citation type="submission" date="2016-10" db="EMBL/GenBank/DDBJ databases">
        <authorList>
            <person name="de Groot N.N."/>
        </authorList>
    </citation>
    <scope>NUCLEOTIDE SEQUENCE [LARGE SCALE GENOMIC DNA]</scope>
    <source>
        <strain evidence="1 2">DSM 18979</strain>
    </source>
</reference>
<organism evidence="1 2">
    <name type="scientific">Natronincola peptidivorans</name>
    <dbReference type="NCBI Taxonomy" id="426128"/>
    <lineage>
        <taxon>Bacteria</taxon>
        <taxon>Bacillati</taxon>
        <taxon>Bacillota</taxon>
        <taxon>Clostridia</taxon>
        <taxon>Peptostreptococcales</taxon>
        <taxon>Natronincolaceae</taxon>
        <taxon>Natronincola</taxon>
    </lineage>
</organism>
<accession>A0A1I0BTA8</accession>
<evidence type="ECO:0000313" key="2">
    <source>
        <dbReference type="Proteomes" id="UP000199568"/>
    </source>
</evidence>
<evidence type="ECO:0000313" key="1">
    <source>
        <dbReference type="EMBL" id="SET10319.1"/>
    </source>
</evidence>
<dbReference type="RefSeq" id="WP_170834721.1">
    <property type="nucleotide sequence ID" value="NZ_FOHU01000004.1"/>
</dbReference>
<gene>
    <name evidence="1" type="ORF">SAMN05660297_01414</name>
</gene>
<dbReference type="EMBL" id="FOHU01000004">
    <property type="protein sequence ID" value="SET10319.1"/>
    <property type="molecule type" value="Genomic_DNA"/>
</dbReference>
<dbReference type="Proteomes" id="UP000199568">
    <property type="component" value="Unassembled WGS sequence"/>
</dbReference>
<proteinExistence type="predicted"/>
<keyword evidence="2" id="KW-1185">Reference proteome</keyword>
<dbReference type="AlphaFoldDB" id="A0A1I0BTA8"/>
<sequence>MEIWKAKIIESIREIERAREDSEINDEKYQVLGAIITELQGIIED</sequence>
<protein>
    <submittedName>
        <fullName evidence="1">Uncharacterized protein</fullName>
    </submittedName>
</protein>